<dbReference type="Proteomes" id="UP000283383">
    <property type="component" value="Unassembled WGS sequence"/>
</dbReference>
<gene>
    <name evidence="1" type="ORF">GcM3_165020</name>
</gene>
<organism evidence="1 2">
    <name type="scientific">Golovinomyces cichoracearum</name>
    <dbReference type="NCBI Taxonomy" id="62708"/>
    <lineage>
        <taxon>Eukaryota</taxon>
        <taxon>Fungi</taxon>
        <taxon>Dikarya</taxon>
        <taxon>Ascomycota</taxon>
        <taxon>Pezizomycotina</taxon>
        <taxon>Leotiomycetes</taxon>
        <taxon>Erysiphales</taxon>
        <taxon>Erysiphaceae</taxon>
        <taxon>Golovinomyces</taxon>
    </lineage>
</organism>
<comment type="caution">
    <text evidence="1">The sequence shown here is derived from an EMBL/GenBank/DDBJ whole genome shotgun (WGS) entry which is preliminary data.</text>
</comment>
<name>A0A420HSS2_9PEZI</name>
<sequence>MSTSSIYPTSDRFLDLEAAIVACRNAAAEHGYGLRLSTRKINSQGVVTSRQLRCDRAGIKESESKGIRHSGSQR</sequence>
<evidence type="ECO:0000313" key="1">
    <source>
        <dbReference type="EMBL" id="RKF60484.1"/>
    </source>
</evidence>
<proteinExistence type="predicted"/>
<keyword evidence="2" id="KW-1185">Reference proteome</keyword>
<accession>A0A420HSS2</accession>
<dbReference type="EMBL" id="MCBQ01016521">
    <property type="protein sequence ID" value="RKF60484.1"/>
    <property type="molecule type" value="Genomic_DNA"/>
</dbReference>
<reference evidence="1 2" key="1">
    <citation type="journal article" date="2018" name="BMC Genomics">
        <title>Comparative genome analyses reveal sequence features reflecting distinct modes of host-adaptation between dicot and monocot powdery mildew.</title>
        <authorList>
            <person name="Wu Y."/>
            <person name="Ma X."/>
            <person name="Pan Z."/>
            <person name="Kale S.D."/>
            <person name="Song Y."/>
            <person name="King H."/>
            <person name="Zhang Q."/>
            <person name="Presley C."/>
            <person name="Deng X."/>
            <person name="Wei C.I."/>
            <person name="Xiao S."/>
        </authorList>
    </citation>
    <scope>NUCLEOTIDE SEQUENCE [LARGE SCALE GENOMIC DNA]</scope>
    <source>
        <strain evidence="1">UMSG3</strain>
    </source>
</reference>
<protein>
    <submittedName>
        <fullName evidence="1">Uncharacterized protein</fullName>
    </submittedName>
</protein>
<evidence type="ECO:0000313" key="2">
    <source>
        <dbReference type="Proteomes" id="UP000283383"/>
    </source>
</evidence>
<feature type="non-terminal residue" evidence="1">
    <location>
        <position position="74"/>
    </location>
</feature>
<dbReference type="AlphaFoldDB" id="A0A420HSS2"/>